<evidence type="ECO:0000313" key="1">
    <source>
        <dbReference type="EMBL" id="PTQ90609.1"/>
    </source>
</evidence>
<name>A0A2T5J257_9GAMM</name>
<dbReference type="RefSeq" id="WP_107864463.1">
    <property type="nucleotide sequence ID" value="NZ_QAON01000002.1"/>
</dbReference>
<keyword evidence="2" id="KW-1185">Reference proteome</keyword>
<sequence length="260" mass="29913">MKIFTLLKDSMTSAAMMAGLFPVSPTQQAILRSQREQARQVLCRAGVAGFKAENSAKWVNVKRDWQGKLYVQIEHDTVRGCTPAMIRWWFENLGQKTTWDGQGFNGAEIAFYHLWHHRDHVAVTPLNGSHHGFAVGKKTRIQEQFNDHHERISVEVVTDRLDDEEFTFTVYIMGIKVCRIVHLYSSEAEGSRFYAETEVGFDLPVIGWLLNWFVLPFIYSKTTAEHWIRHNIEETGASEGIIPPLYHHYLGNRPTTEILP</sequence>
<dbReference type="OrthoDB" id="2052122at2"/>
<dbReference type="AlphaFoldDB" id="A0A2T5J257"/>
<protein>
    <recommendedName>
        <fullName evidence="3">DAPG hydrolase PhiG domain-containing protein</fullName>
    </recommendedName>
</protein>
<proteinExistence type="predicted"/>
<reference evidence="1 2" key="1">
    <citation type="submission" date="2018-04" db="EMBL/GenBank/DDBJ databases">
        <title>Genomic Encyclopedia of Archaeal and Bacterial Type Strains, Phase II (KMG-II): from individual species to whole genera.</title>
        <authorList>
            <person name="Goeker M."/>
        </authorList>
    </citation>
    <scope>NUCLEOTIDE SEQUENCE [LARGE SCALE GENOMIC DNA]</scope>
    <source>
        <strain evidence="1 2">DSM 5822</strain>
    </source>
</reference>
<dbReference type="Proteomes" id="UP000244223">
    <property type="component" value="Unassembled WGS sequence"/>
</dbReference>
<gene>
    <name evidence="1" type="ORF">C8N29_1027</name>
</gene>
<comment type="caution">
    <text evidence="1">The sequence shown here is derived from an EMBL/GenBank/DDBJ whole genome shotgun (WGS) entry which is preliminary data.</text>
</comment>
<dbReference type="EMBL" id="QAON01000002">
    <property type="protein sequence ID" value="PTQ90609.1"/>
    <property type="molecule type" value="Genomic_DNA"/>
</dbReference>
<accession>A0A2T5J257</accession>
<evidence type="ECO:0000313" key="2">
    <source>
        <dbReference type="Proteomes" id="UP000244223"/>
    </source>
</evidence>
<organism evidence="1 2">
    <name type="scientific">Agitococcus lubricus</name>
    <dbReference type="NCBI Taxonomy" id="1077255"/>
    <lineage>
        <taxon>Bacteria</taxon>
        <taxon>Pseudomonadati</taxon>
        <taxon>Pseudomonadota</taxon>
        <taxon>Gammaproteobacteria</taxon>
        <taxon>Moraxellales</taxon>
        <taxon>Moraxellaceae</taxon>
        <taxon>Agitococcus</taxon>
    </lineage>
</organism>
<evidence type="ECO:0008006" key="3">
    <source>
        <dbReference type="Google" id="ProtNLM"/>
    </source>
</evidence>